<dbReference type="Pfam" id="PF02518">
    <property type="entry name" value="HATPase_c"/>
    <property type="match status" value="1"/>
</dbReference>
<dbReference type="SMART" id="SM00387">
    <property type="entry name" value="HATPase_c"/>
    <property type="match status" value="1"/>
</dbReference>
<dbReference type="Proteomes" id="UP000657385">
    <property type="component" value="Unassembled WGS sequence"/>
</dbReference>
<evidence type="ECO:0000256" key="4">
    <source>
        <dbReference type="ARBA" id="ARBA00022692"/>
    </source>
</evidence>
<evidence type="ECO:0000256" key="7">
    <source>
        <dbReference type="ARBA" id="ARBA00023012"/>
    </source>
</evidence>
<dbReference type="RefSeq" id="WP_196192028.1">
    <property type="nucleotide sequence ID" value="NZ_JADPRT010000001.1"/>
</dbReference>
<keyword evidence="5 12" id="KW-0418">Kinase</keyword>
<feature type="transmembrane region" description="Helical" evidence="10">
    <location>
        <begin position="159"/>
        <end position="190"/>
    </location>
</feature>
<name>A0A931AYF2_9ACTN</name>
<comment type="subcellular location">
    <subcellularLocation>
        <location evidence="1">Cell membrane</location>
        <topology evidence="1">Multi-pass membrane protein</topology>
    </subcellularLocation>
</comment>
<dbReference type="PANTHER" id="PTHR24421:SF37">
    <property type="entry name" value="SENSOR HISTIDINE KINASE NARS"/>
    <property type="match status" value="1"/>
</dbReference>
<dbReference type="GO" id="GO:0000160">
    <property type="term" value="P:phosphorelay signal transduction system"/>
    <property type="evidence" value="ECO:0007669"/>
    <property type="project" value="UniProtKB-KW"/>
</dbReference>
<evidence type="ECO:0000256" key="6">
    <source>
        <dbReference type="ARBA" id="ARBA00022989"/>
    </source>
</evidence>
<evidence type="ECO:0000256" key="10">
    <source>
        <dbReference type="SAM" id="Phobius"/>
    </source>
</evidence>
<dbReference type="GO" id="GO:0016301">
    <property type="term" value="F:kinase activity"/>
    <property type="evidence" value="ECO:0007669"/>
    <property type="project" value="UniProtKB-KW"/>
</dbReference>
<evidence type="ECO:0000256" key="9">
    <source>
        <dbReference type="SAM" id="MobiDB-lite"/>
    </source>
</evidence>
<feature type="transmembrane region" description="Helical" evidence="10">
    <location>
        <begin position="202"/>
        <end position="222"/>
    </location>
</feature>
<sequence>MAPSPNPSSARTADGSARALQPSGLLASLRRLDAVPGLVGLSGPGFPDAADKYAIGEILRTHQHRAVRVQAWLRACVFLVVLANLLLIRPHERVGLTLALTLLYGVWSAGMIVVSRREHGPQQLVWAVALVDLPFLAVILGIAGAYTDPNWSTPLSPDAFIFVPLLASFQLSPFVTAVSGLAATVTYTAASGIGHLHASPDLHYTLTNGLVLATLSVAGVVLSRIQQSRVRMIAELARQRGQLLARTVAAVDEERRDLAEALHDGPLQNVLAARLDLDEAHHLTRKDREATPNPAAESPVEADATAATTEGALDRADEALREAARQLRSSVTELHPASLEQAGVSPALRDLAERAAQRGGFSLSFRSDAVSAGHRADRVLYRCGRELLTNVVKHADAEHVEVELSLADGVAVLAVRDDGVGLPVDGNGDGEGQEVDGSGQHPPVTRGHIGLSAQRIRVEEAGGTLVLGPNRPRGTTATVTLPLPPPETAGHDGTPSADAAPEAA</sequence>
<feature type="transmembrane region" description="Helical" evidence="10">
    <location>
        <begin position="71"/>
        <end position="88"/>
    </location>
</feature>
<keyword evidence="8 10" id="KW-0472">Membrane</keyword>
<dbReference type="PANTHER" id="PTHR24421">
    <property type="entry name" value="NITRATE/NITRITE SENSOR PROTEIN NARX-RELATED"/>
    <property type="match status" value="1"/>
</dbReference>
<dbReference type="SUPFAM" id="SSF55874">
    <property type="entry name" value="ATPase domain of HSP90 chaperone/DNA topoisomerase II/histidine kinase"/>
    <property type="match status" value="1"/>
</dbReference>
<keyword evidence="6 10" id="KW-1133">Transmembrane helix</keyword>
<dbReference type="Gene3D" id="3.30.565.10">
    <property type="entry name" value="Histidine kinase-like ATPase, C-terminal domain"/>
    <property type="match status" value="1"/>
</dbReference>
<accession>A0A931AYF2</accession>
<protein>
    <submittedName>
        <fullName evidence="12">Sensor histidine kinase</fullName>
    </submittedName>
</protein>
<reference evidence="12" key="1">
    <citation type="submission" date="2020-11" db="EMBL/GenBank/DDBJ databases">
        <title>Isolation and identification of active actinomycetes.</title>
        <authorList>
            <person name="Yu B."/>
        </authorList>
    </citation>
    <scope>NUCLEOTIDE SEQUENCE</scope>
    <source>
        <strain evidence="12">NEAU-YB345</strain>
    </source>
</reference>
<keyword evidence="4 10" id="KW-0812">Transmembrane</keyword>
<dbReference type="InterPro" id="IPR003594">
    <property type="entry name" value="HATPase_dom"/>
</dbReference>
<dbReference type="InterPro" id="IPR050482">
    <property type="entry name" value="Sensor_HK_TwoCompSys"/>
</dbReference>
<proteinExistence type="predicted"/>
<evidence type="ECO:0000256" key="3">
    <source>
        <dbReference type="ARBA" id="ARBA00022679"/>
    </source>
</evidence>
<keyword evidence="3" id="KW-0808">Transferase</keyword>
<feature type="transmembrane region" description="Helical" evidence="10">
    <location>
        <begin position="94"/>
        <end position="114"/>
    </location>
</feature>
<comment type="caution">
    <text evidence="12">The sequence shown here is derived from an EMBL/GenBank/DDBJ whole genome shotgun (WGS) entry which is preliminary data.</text>
</comment>
<evidence type="ECO:0000256" key="5">
    <source>
        <dbReference type="ARBA" id="ARBA00022777"/>
    </source>
</evidence>
<keyword evidence="2" id="KW-1003">Cell membrane</keyword>
<feature type="transmembrane region" description="Helical" evidence="10">
    <location>
        <begin position="126"/>
        <end position="147"/>
    </location>
</feature>
<evidence type="ECO:0000256" key="1">
    <source>
        <dbReference type="ARBA" id="ARBA00004651"/>
    </source>
</evidence>
<feature type="domain" description="Histidine kinase/HSP90-like ATPase" evidence="11">
    <location>
        <begin position="375"/>
        <end position="485"/>
    </location>
</feature>
<dbReference type="CDD" id="cd16917">
    <property type="entry name" value="HATPase_UhpB-NarQ-NarX-like"/>
    <property type="match status" value="1"/>
</dbReference>
<keyword evidence="13" id="KW-1185">Reference proteome</keyword>
<organism evidence="12 13">
    <name type="scientific">Streptacidiphilus fuscans</name>
    <dbReference type="NCBI Taxonomy" id="2789292"/>
    <lineage>
        <taxon>Bacteria</taxon>
        <taxon>Bacillati</taxon>
        <taxon>Actinomycetota</taxon>
        <taxon>Actinomycetes</taxon>
        <taxon>Kitasatosporales</taxon>
        <taxon>Streptomycetaceae</taxon>
        <taxon>Streptacidiphilus</taxon>
    </lineage>
</organism>
<evidence type="ECO:0000256" key="8">
    <source>
        <dbReference type="ARBA" id="ARBA00023136"/>
    </source>
</evidence>
<dbReference type="InterPro" id="IPR036890">
    <property type="entry name" value="HATPase_C_sf"/>
</dbReference>
<feature type="region of interest" description="Disordered" evidence="9">
    <location>
        <begin position="462"/>
        <end position="504"/>
    </location>
</feature>
<dbReference type="GO" id="GO:0005886">
    <property type="term" value="C:plasma membrane"/>
    <property type="evidence" value="ECO:0007669"/>
    <property type="project" value="UniProtKB-SubCell"/>
</dbReference>
<feature type="region of interest" description="Disordered" evidence="9">
    <location>
        <begin position="284"/>
        <end position="307"/>
    </location>
</feature>
<gene>
    <name evidence="12" type="ORF">I2501_02215</name>
</gene>
<evidence type="ECO:0000313" key="12">
    <source>
        <dbReference type="EMBL" id="MBF9066853.1"/>
    </source>
</evidence>
<dbReference type="AlphaFoldDB" id="A0A931AYF2"/>
<evidence type="ECO:0000256" key="2">
    <source>
        <dbReference type="ARBA" id="ARBA00022475"/>
    </source>
</evidence>
<dbReference type="EMBL" id="JADPRT010000001">
    <property type="protein sequence ID" value="MBF9066853.1"/>
    <property type="molecule type" value="Genomic_DNA"/>
</dbReference>
<evidence type="ECO:0000259" key="11">
    <source>
        <dbReference type="SMART" id="SM00387"/>
    </source>
</evidence>
<evidence type="ECO:0000313" key="13">
    <source>
        <dbReference type="Proteomes" id="UP000657385"/>
    </source>
</evidence>
<keyword evidence="7" id="KW-0902">Two-component regulatory system</keyword>